<evidence type="ECO:0000256" key="4">
    <source>
        <dbReference type="ARBA" id="ARBA00023274"/>
    </source>
</evidence>
<protein>
    <recommendedName>
        <fullName evidence="5">Large ribosomal subunit protein uL6</fullName>
    </recommendedName>
</protein>
<keyword evidence="3 5" id="KW-0689">Ribosomal protein</keyword>
<dbReference type="GO" id="GO:0003735">
    <property type="term" value="F:structural constituent of ribosome"/>
    <property type="evidence" value="ECO:0007669"/>
    <property type="project" value="UniProtKB-UniRule"/>
</dbReference>
<dbReference type="PANTHER" id="PTHR11655:SF16">
    <property type="entry name" value="60S RIBOSOMAL PROTEIN L9"/>
    <property type="match status" value="1"/>
</dbReference>
<name>E1QRW6_VULDI</name>
<reference evidence="8" key="2">
    <citation type="journal article" date="2010" name="Stand. Genomic Sci.">
        <title>Complete genome sequence of Vulcanisaeta distributa type strain (IC-017T).</title>
        <authorList>
            <person name="Mavromatis K."/>
            <person name="Sikorski J."/>
            <person name="Pabst E."/>
            <person name="Teshima H."/>
            <person name="Lapidus A."/>
            <person name="Lucas S."/>
            <person name="Nolan M."/>
            <person name="Glavina Del Rio T."/>
            <person name="Cheng J."/>
            <person name="Bruce D."/>
            <person name="Goodwin L."/>
            <person name="Pitluck S."/>
            <person name="Liolios K."/>
            <person name="Ivanova N."/>
            <person name="Mikhailova N."/>
            <person name="Pati A."/>
            <person name="Chen A."/>
            <person name="Palaniappan K."/>
            <person name="Land M."/>
            <person name="Hauser L."/>
            <person name="Chang Y."/>
            <person name="Jeffries C."/>
            <person name="Rohde M."/>
            <person name="Spring S."/>
            <person name="Goker M."/>
            <person name="Wirth R."/>
            <person name="Woyke T."/>
            <person name="Bristow J."/>
            <person name="Eisen J."/>
            <person name="Markowitz V."/>
            <person name="Hugenholtz P."/>
            <person name="Klenk H."/>
            <person name="Kyrpides N."/>
        </authorList>
    </citation>
    <scope>NUCLEOTIDE SEQUENCE [LARGE SCALE GENOMIC DNA]</scope>
    <source>
        <strain evidence="8">DSM 14429 / JCM 11212 / NBRC 100878 / IC-017</strain>
    </source>
</reference>
<feature type="domain" description="Large ribosomal subunit protein uL6 alpha-beta" evidence="6">
    <location>
        <begin position="13"/>
        <end position="85"/>
    </location>
</feature>
<sequence>MARQPYVFEEVEVPEGVKVDINGSKVIVKGPLGTLERNFGNIPVIIRPADDSIIIESYFAGRSEKAVVGTVAGHIRNMILGVTRGWRYKLKIVFSHFPMNAKVQGNQLIIENFMGRRSKIILNIPKGVKVSTTKDDIVVEGIDKEVVSQFAANIELATTLRGDERISPHGREGGPGVLDGIYVYAVEHMK</sequence>
<dbReference type="HOGENOM" id="CLU_065464_0_0_2"/>
<keyword evidence="2 5" id="KW-0694">RNA-binding</keyword>
<dbReference type="SUPFAM" id="SSF56053">
    <property type="entry name" value="Ribosomal protein L6"/>
    <property type="match status" value="2"/>
</dbReference>
<dbReference type="KEGG" id="vdi:Vdis_1297"/>
<evidence type="ECO:0000313" key="8">
    <source>
        <dbReference type="Proteomes" id="UP000006681"/>
    </source>
</evidence>
<comment type="function">
    <text evidence="5">This protein binds to the 23S rRNA, and is important in its secondary structure. It is located near the subunit interface in the base of the L7/L12 stalk, and near the tRNA binding site of the peptidyltransferase center.</text>
</comment>
<dbReference type="PIRSF" id="PIRSF002162">
    <property type="entry name" value="Ribosomal_L6"/>
    <property type="match status" value="1"/>
</dbReference>
<dbReference type="InterPro" id="IPR019907">
    <property type="entry name" value="Ribosomal_uL6_arc"/>
</dbReference>
<dbReference type="PANTHER" id="PTHR11655">
    <property type="entry name" value="60S/50S RIBOSOMAL PROTEIN L6/L9"/>
    <property type="match status" value="1"/>
</dbReference>
<reference evidence="7 8" key="1">
    <citation type="journal article" date="2010" name="Stand. Genomic Sci.">
        <title>Complete genome sequence of Vulcanisaeta distributa type strain (IC-017).</title>
        <authorList>
            <person name="Mavromatis K."/>
            <person name="Sikorski J."/>
            <person name="Pabst E."/>
            <person name="Teshima H."/>
            <person name="Lapidus A."/>
            <person name="Lucas S."/>
            <person name="Nolan M."/>
            <person name="Glavina Del Rio T."/>
            <person name="Cheng J.F."/>
            <person name="Bruce D."/>
            <person name="Goodwin L."/>
            <person name="Pitluck S."/>
            <person name="Liolios K."/>
            <person name="Ivanova N."/>
            <person name="Mikhailova N."/>
            <person name="Pati A."/>
            <person name="Chen A."/>
            <person name="Palaniappan K."/>
            <person name="Land M."/>
            <person name="Hauser L."/>
            <person name="Chang Y.J."/>
            <person name="Jeffries C.D."/>
            <person name="Rohde M."/>
            <person name="Spring S."/>
            <person name="Goker M."/>
            <person name="Wirth R."/>
            <person name="Woyke T."/>
            <person name="Bristow J."/>
            <person name="Eisen J.A."/>
            <person name="Markowitz V."/>
            <person name="Hugenholtz P."/>
            <person name="Klenk H.P."/>
            <person name="Kyrpides N.C."/>
        </authorList>
    </citation>
    <scope>NUCLEOTIDE SEQUENCE [LARGE SCALE GENOMIC DNA]</scope>
    <source>
        <strain evidence="8">DSM 14429 / JCM 11212 / NBRC 100878 / IC-017</strain>
    </source>
</reference>
<comment type="similarity">
    <text evidence="5">Belongs to the universal ribosomal protein uL6 family.</text>
</comment>
<dbReference type="STRING" id="572478.Vdis_1297"/>
<dbReference type="GO" id="GO:0019843">
    <property type="term" value="F:rRNA binding"/>
    <property type="evidence" value="ECO:0007669"/>
    <property type="project" value="UniProtKB-UniRule"/>
</dbReference>
<dbReference type="Gene3D" id="3.90.930.12">
    <property type="entry name" value="Ribosomal protein L6, alpha-beta domain"/>
    <property type="match status" value="2"/>
</dbReference>
<dbReference type="Pfam" id="PF00347">
    <property type="entry name" value="Ribosomal_L6"/>
    <property type="match status" value="2"/>
</dbReference>
<dbReference type="AlphaFoldDB" id="E1QRW6"/>
<evidence type="ECO:0000256" key="5">
    <source>
        <dbReference type="HAMAP-Rule" id="MF_01365"/>
    </source>
</evidence>
<evidence type="ECO:0000313" key="7">
    <source>
        <dbReference type="EMBL" id="ADN50683.1"/>
    </source>
</evidence>
<dbReference type="NCBIfam" id="NF004037">
    <property type="entry name" value="PRK05518.1"/>
    <property type="match status" value="1"/>
</dbReference>
<organism evidence="7 8">
    <name type="scientific">Vulcanisaeta distributa (strain DSM 14429 / JCM 11212 / NBRC 100878 / IC-017)</name>
    <dbReference type="NCBI Taxonomy" id="572478"/>
    <lineage>
        <taxon>Archaea</taxon>
        <taxon>Thermoproteota</taxon>
        <taxon>Thermoprotei</taxon>
        <taxon>Thermoproteales</taxon>
        <taxon>Thermoproteaceae</taxon>
        <taxon>Vulcanisaeta</taxon>
    </lineage>
</organism>
<dbReference type="FunFam" id="3.90.930.12:FF:000008">
    <property type="entry name" value="50S ribosomal protein L6"/>
    <property type="match status" value="1"/>
</dbReference>
<dbReference type="InterPro" id="IPR036789">
    <property type="entry name" value="Ribosomal_uL6-like_a/b-dom_sf"/>
</dbReference>
<keyword evidence="8" id="KW-1185">Reference proteome</keyword>
<dbReference type="GO" id="GO:0022625">
    <property type="term" value="C:cytosolic large ribosomal subunit"/>
    <property type="evidence" value="ECO:0007669"/>
    <property type="project" value="UniProtKB-UniRule"/>
</dbReference>
<proteinExistence type="inferred from homology"/>
<dbReference type="GO" id="GO:0002181">
    <property type="term" value="P:cytoplasmic translation"/>
    <property type="evidence" value="ECO:0007669"/>
    <property type="project" value="TreeGrafter"/>
</dbReference>
<dbReference type="GeneID" id="9752229"/>
<dbReference type="InterPro" id="IPR000702">
    <property type="entry name" value="Ribosomal_uL6-like"/>
</dbReference>
<evidence type="ECO:0000256" key="2">
    <source>
        <dbReference type="ARBA" id="ARBA00022884"/>
    </source>
</evidence>
<accession>E1QRW6</accession>
<dbReference type="Proteomes" id="UP000006681">
    <property type="component" value="Chromosome"/>
</dbReference>
<evidence type="ECO:0000259" key="6">
    <source>
        <dbReference type="Pfam" id="PF00347"/>
    </source>
</evidence>
<evidence type="ECO:0000256" key="1">
    <source>
        <dbReference type="ARBA" id="ARBA00022730"/>
    </source>
</evidence>
<dbReference type="OrthoDB" id="7144at2157"/>
<keyword evidence="4 5" id="KW-0687">Ribonucleoprotein</keyword>
<gene>
    <name evidence="5" type="primary">rpl6</name>
    <name evidence="7" type="ordered locus">Vdis_1297</name>
</gene>
<keyword evidence="1 5" id="KW-0699">rRNA-binding</keyword>
<comment type="subunit">
    <text evidence="5">Part of the 50S ribosomal subunit.</text>
</comment>
<dbReference type="EMBL" id="CP002100">
    <property type="protein sequence ID" value="ADN50683.1"/>
    <property type="molecule type" value="Genomic_DNA"/>
</dbReference>
<dbReference type="NCBIfam" id="TIGR03653">
    <property type="entry name" value="uL6_arch"/>
    <property type="match status" value="1"/>
</dbReference>
<dbReference type="RefSeq" id="WP_013336408.1">
    <property type="nucleotide sequence ID" value="NC_014537.1"/>
</dbReference>
<feature type="domain" description="Large ribosomal subunit protein uL6 alpha-beta" evidence="6">
    <location>
        <begin position="97"/>
        <end position="161"/>
    </location>
</feature>
<dbReference type="InterPro" id="IPR020040">
    <property type="entry name" value="Ribosomal_uL6_a/b-dom"/>
</dbReference>
<dbReference type="HAMAP" id="MF_01365_A">
    <property type="entry name" value="Ribosomal_uL6_A"/>
    <property type="match status" value="1"/>
</dbReference>
<evidence type="ECO:0000256" key="3">
    <source>
        <dbReference type="ARBA" id="ARBA00022980"/>
    </source>
</evidence>
<dbReference type="eggNOG" id="arCOG04090">
    <property type="taxonomic scope" value="Archaea"/>
</dbReference>